<evidence type="ECO:0000313" key="3">
    <source>
        <dbReference type="Proteomes" id="UP000054537"/>
    </source>
</evidence>
<reference evidence="2 3" key="1">
    <citation type="submission" date="2014-10" db="EMBL/GenBank/DDBJ databases">
        <title>Draft genome sequence of Actinoplanes utahensis NRRL 12052.</title>
        <authorList>
            <person name="Velasco-Bucheli B."/>
            <person name="del Cerro C."/>
            <person name="Hormigo D."/>
            <person name="Garcia J.L."/>
            <person name="Acebal C."/>
            <person name="Arroyo M."/>
            <person name="de la Mata I."/>
        </authorList>
    </citation>
    <scope>NUCLEOTIDE SEQUENCE [LARGE SCALE GENOMIC DNA]</scope>
    <source>
        <strain evidence="2 3">NRRL 12052</strain>
    </source>
</reference>
<name>A0A0A6UL72_ACTUT</name>
<organism evidence="2 3">
    <name type="scientific">Actinoplanes utahensis</name>
    <dbReference type="NCBI Taxonomy" id="1869"/>
    <lineage>
        <taxon>Bacteria</taxon>
        <taxon>Bacillati</taxon>
        <taxon>Actinomycetota</taxon>
        <taxon>Actinomycetes</taxon>
        <taxon>Micromonosporales</taxon>
        <taxon>Micromonosporaceae</taxon>
        <taxon>Actinoplanes</taxon>
    </lineage>
</organism>
<dbReference type="eggNOG" id="COG5659">
    <property type="taxonomic scope" value="Bacteria"/>
</dbReference>
<dbReference type="AlphaFoldDB" id="A0A0A6UL72"/>
<sequence>MLRTPGRKSVRNIAQMFGGSGTEQSLHHFISDSNWDWKPVRRALLEHVCASRPVRAWVAEPMVVPKTGEQSVGVVPSSFNDAGRVLNVQLSFGIWAASERGSVPVAWWLHVPREWLADSERRSRALVPEDLRPATLEGDVVKAFQAVLADGADAGIPFVLDATRLDASTVARHLTAAGTPYLLRVGQDTPLVVRDPALPGRDGTVMTAGQIAWASRSRRSPVTWADPWEDGAALHANVVAPVSVRLPRVRSGLRLLCIGGARPNSAPNIWLTNLTEQRLPEVMYSASLVRRVRQEGLEIAERVGIRDYSGRTFTGWHRHATLASVAHALLAKRLPRRQLREAG</sequence>
<dbReference type="InterPro" id="IPR039365">
    <property type="entry name" value="IS701-like"/>
</dbReference>
<keyword evidence="3" id="KW-1185">Reference proteome</keyword>
<protein>
    <recommendedName>
        <fullName evidence="1">Transposase IS701-like DDE domain-containing protein</fullName>
    </recommendedName>
</protein>
<dbReference type="Proteomes" id="UP000054537">
    <property type="component" value="Unassembled WGS sequence"/>
</dbReference>
<dbReference type="PANTHER" id="PTHR33627:SF1">
    <property type="entry name" value="TRANSPOSASE"/>
    <property type="match status" value="1"/>
</dbReference>
<dbReference type="EMBL" id="JRTT01000015">
    <property type="protein sequence ID" value="KHD76865.1"/>
    <property type="molecule type" value="Genomic_DNA"/>
</dbReference>
<comment type="caution">
    <text evidence="2">The sequence shown here is derived from an EMBL/GenBank/DDBJ whole genome shotgun (WGS) entry which is preliminary data.</text>
</comment>
<gene>
    <name evidence="2" type="ORF">MB27_15005</name>
</gene>
<dbReference type="Pfam" id="PF13546">
    <property type="entry name" value="DDE_5"/>
    <property type="match status" value="1"/>
</dbReference>
<dbReference type="STRING" id="1869.MB27_15005"/>
<proteinExistence type="predicted"/>
<evidence type="ECO:0000313" key="2">
    <source>
        <dbReference type="EMBL" id="KHD76865.1"/>
    </source>
</evidence>
<accession>A0A0A6UL72</accession>
<feature type="domain" description="Transposase IS701-like DDE" evidence="1">
    <location>
        <begin position="2"/>
        <end position="228"/>
    </location>
</feature>
<dbReference type="InterPro" id="IPR038721">
    <property type="entry name" value="IS701-like_DDE_dom"/>
</dbReference>
<evidence type="ECO:0000259" key="1">
    <source>
        <dbReference type="Pfam" id="PF13546"/>
    </source>
</evidence>
<dbReference type="PANTHER" id="PTHR33627">
    <property type="entry name" value="TRANSPOSASE"/>
    <property type="match status" value="1"/>
</dbReference>